<dbReference type="GO" id="GO:0005524">
    <property type="term" value="F:ATP binding"/>
    <property type="evidence" value="ECO:0007669"/>
    <property type="project" value="UniProtKB-KW"/>
</dbReference>
<gene>
    <name evidence="12" type="ORF">E0H45_06940</name>
</gene>
<dbReference type="EC" id="2.7.13.3" evidence="2"/>
<keyword evidence="9" id="KW-0472">Membrane</keyword>
<feature type="transmembrane region" description="Helical" evidence="9">
    <location>
        <begin position="203"/>
        <end position="225"/>
    </location>
</feature>
<name>A0A4R0HJW8_9ACTN</name>
<dbReference type="SUPFAM" id="SSF55874">
    <property type="entry name" value="ATPase domain of HSP90 chaperone/DNA topoisomerase II/histidine kinase"/>
    <property type="match status" value="1"/>
</dbReference>
<dbReference type="GO" id="GO:0016020">
    <property type="term" value="C:membrane"/>
    <property type="evidence" value="ECO:0007669"/>
    <property type="project" value="InterPro"/>
</dbReference>
<dbReference type="AlphaFoldDB" id="A0A4R0HJW8"/>
<evidence type="ECO:0000256" key="8">
    <source>
        <dbReference type="ARBA" id="ARBA00023012"/>
    </source>
</evidence>
<feature type="transmembrane region" description="Helical" evidence="9">
    <location>
        <begin position="172"/>
        <end position="191"/>
    </location>
</feature>
<evidence type="ECO:0000259" key="11">
    <source>
        <dbReference type="Pfam" id="PF07730"/>
    </source>
</evidence>
<feature type="transmembrane region" description="Helical" evidence="9">
    <location>
        <begin position="48"/>
        <end position="66"/>
    </location>
</feature>
<keyword evidence="13" id="KW-1185">Reference proteome</keyword>
<feature type="domain" description="Signal transduction histidine kinase subgroup 3 dimerisation and phosphoacceptor" evidence="11">
    <location>
        <begin position="390"/>
        <end position="456"/>
    </location>
</feature>
<feature type="transmembrane region" description="Helical" evidence="9">
    <location>
        <begin position="100"/>
        <end position="119"/>
    </location>
</feature>
<organism evidence="12 13">
    <name type="scientific">Kribbella soli</name>
    <dbReference type="NCBI Taxonomy" id="1124743"/>
    <lineage>
        <taxon>Bacteria</taxon>
        <taxon>Bacillati</taxon>
        <taxon>Actinomycetota</taxon>
        <taxon>Actinomycetes</taxon>
        <taxon>Propionibacteriales</taxon>
        <taxon>Kribbellaceae</taxon>
        <taxon>Kribbella</taxon>
    </lineage>
</organism>
<keyword evidence="6" id="KW-0418">Kinase</keyword>
<comment type="catalytic activity">
    <reaction evidence="1">
        <text>ATP + protein L-histidine = ADP + protein N-phospho-L-histidine.</text>
        <dbReference type="EC" id="2.7.13.3"/>
    </reaction>
</comment>
<dbReference type="Pfam" id="PF02518">
    <property type="entry name" value="HATPase_c"/>
    <property type="match status" value="1"/>
</dbReference>
<feature type="domain" description="Histidine kinase/HSP90-like ATPase" evidence="10">
    <location>
        <begin position="491"/>
        <end position="576"/>
    </location>
</feature>
<dbReference type="Gene3D" id="3.30.565.10">
    <property type="entry name" value="Histidine kinase-like ATPase, C-terminal domain"/>
    <property type="match status" value="1"/>
</dbReference>
<keyword evidence="5" id="KW-0547">Nucleotide-binding</keyword>
<sequence length="578" mass="62200">MAPAIARARGPGPWVLWAAVVLGLGTLLASIALAMAGDELVRPGLQAFLFNWITIPYLISGTIAWWRRPESRLGPLMITTAFVMALTALQWSSLPALHSLGNLLDMVPSAMFLHVFLAYPTGQLTTRPRQVVVIAGYVNVVVLQLAKILLGSNPDSLLAIAAQPALASRIEQFQLIAMSVLLLIGAALLLVRRPSPGLARRRPVTLLVDTFGLALVMLALLYVAGLRGWPQIETVRHITFAALGLAPAAFLLGLLDARLARTDVGALLMELRAHPTSDLREPLARALHDPSLTLAYWLPQYGTWADPDGHAVTLRSTDEGRATRIIHRDHEPIIALEFDRSLEDERELLDAVAAAAGIALENNRLQVELRARLQELQGSRARVVDAEQKERQRLERNLHDGAQQRLVALALELGLLANSSTDSSETAARLLQAKREVAVSLDELRDVARGIHPAVLTGHGLAVALESLAAQAAVPVELDVAIDGRLPERVEIAAYYVVSESLTNIGKHAAATTASVRVTRSADAIVLTVIDDGVGGADTERGTGLRGLADRVEAVGGQLRIWSPAGHGTRLEAEFPCE</sequence>
<dbReference type="PANTHER" id="PTHR24421:SF10">
    <property type="entry name" value="NITRATE_NITRITE SENSOR PROTEIN NARQ"/>
    <property type="match status" value="1"/>
</dbReference>
<dbReference type="InterPro" id="IPR036890">
    <property type="entry name" value="HATPase_C_sf"/>
</dbReference>
<dbReference type="CDD" id="cd16917">
    <property type="entry name" value="HATPase_UhpB-NarQ-NarX-like"/>
    <property type="match status" value="1"/>
</dbReference>
<dbReference type="PANTHER" id="PTHR24421">
    <property type="entry name" value="NITRATE/NITRITE SENSOR PROTEIN NARX-RELATED"/>
    <property type="match status" value="1"/>
</dbReference>
<reference evidence="12 13" key="1">
    <citation type="submission" date="2019-02" db="EMBL/GenBank/DDBJ databases">
        <title>Kribbella capetownensis sp. nov. and Kribbella speibonae sp. nov., isolated from soil.</title>
        <authorList>
            <person name="Curtis S.M."/>
            <person name="Norton I."/>
            <person name="Everest G.J."/>
            <person name="Meyers P.R."/>
        </authorList>
    </citation>
    <scope>NUCLEOTIDE SEQUENCE [LARGE SCALE GENOMIC DNA]</scope>
    <source>
        <strain evidence="12 13">KCTC 29219</strain>
    </source>
</reference>
<feature type="transmembrane region" description="Helical" evidence="9">
    <location>
        <begin position="73"/>
        <end position="94"/>
    </location>
</feature>
<dbReference type="OrthoDB" id="3217947at2"/>
<proteinExistence type="predicted"/>
<protein>
    <recommendedName>
        <fullName evidence="2">histidine kinase</fullName>
        <ecNumber evidence="2">2.7.13.3</ecNumber>
    </recommendedName>
</protein>
<comment type="caution">
    <text evidence="12">The sequence shown here is derived from an EMBL/GenBank/DDBJ whole genome shotgun (WGS) entry which is preliminary data.</text>
</comment>
<dbReference type="InterPro" id="IPR011712">
    <property type="entry name" value="Sig_transdc_His_kin_sub3_dim/P"/>
</dbReference>
<dbReference type="GO" id="GO:0046983">
    <property type="term" value="F:protein dimerization activity"/>
    <property type="evidence" value="ECO:0007669"/>
    <property type="project" value="InterPro"/>
</dbReference>
<keyword evidence="8" id="KW-0902">Two-component regulatory system</keyword>
<dbReference type="InterPro" id="IPR050482">
    <property type="entry name" value="Sensor_HK_TwoCompSys"/>
</dbReference>
<evidence type="ECO:0000256" key="2">
    <source>
        <dbReference type="ARBA" id="ARBA00012438"/>
    </source>
</evidence>
<keyword evidence="7" id="KW-0067">ATP-binding</keyword>
<dbReference type="EMBL" id="SJJZ01000001">
    <property type="protein sequence ID" value="TCC11021.1"/>
    <property type="molecule type" value="Genomic_DNA"/>
</dbReference>
<keyword evidence="9" id="KW-0812">Transmembrane</keyword>
<dbReference type="Proteomes" id="UP000292346">
    <property type="component" value="Unassembled WGS sequence"/>
</dbReference>
<dbReference type="InterPro" id="IPR003594">
    <property type="entry name" value="HATPase_dom"/>
</dbReference>
<keyword evidence="4" id="KW-0808">Transferase</keyword>
<keyword evidence="3" id="KW-0597">Phosphoprotein</keyword>
<evidence type="ECO:0000256" key="4">
    <source>
        <dbReference type="ARBA" id="ARBA00022679"/>
    </source>
</evidence>
<accession>A0A4R0HJW8</accession>
<dbReference type="Pfam" id="PF07730">
    <property type="entry name" value="HisKA_3"/>
    <property type="match status" value="1"/>
</dbReference>
<evidence type="ECO:0000256" key="7">
    <source>
        <dbReference type="ARBA" id="ARBA00022840"/>
    </source>
</evidence>
<evidence type="ECO:0000256" key="1">
    <source>
        <dbReference type="ARBA" id="ARBA00000085"/>
    </source>
</evidence>
<dbReference type="RefSeq" id="WP_131335408.1">
    <property type="nucleotide sequence ID" value="NZ_SJJZ01000001.1"/>
</dbReference>
<feature type="transmembrane region" description="Helical" evidence="9">
    <location>
        <begin position="14"/>
        <end position="36"/>
    </location>
</feature>
<evidence type="ECO:0000256" key="6">
    <source>
        <dbReference type="ARBA" id="ARBA00022777"/>
    </source>
</evidence>
<feature type="transmembrane region" description="Helical" evidence="9">
    <location>
        <begin position="131"/>
        <end position="152"/>
    </location>
</feature>
<evidence type="ECO:0000256" key="5">
    <source>
        <dbReference type="ARBA" id="ARBA00022741"/>
    </source>
</evidence>
<evidence type="ECO:0000313" key="12">
    <source>
        <dbReference type="EMBL" id="TCC11021.1"/>
    </source>
</evidence>
<dbReference type="GO" id="GO:0000155">
    <property type="term" value="F:phosphorelay sensor kinase activity"/>
    <property type="evidence" value="ECO:0007669"/>
    <property type="project" value="InterPro"/>
</dbReference>
<feature type="transmembrane region" description="Helical" evidence="9">
    <location>
        <begin position="237"/>
        <end position="255"/>
    </location>
</feature>
<evidence type="ECO:0000256" key="9">
    <source>
        <dbReference type="SAM" id="Phobius"/>
    </source>
</evidence>
<evidence type="ECO:0000256" key="3">
    <source>
        <dbReference type="ARBA" id="ARBA00022553"/>
    </source>
</evidence>
<keyword evidence="9" id="KW-1133">Transmembrane helix</keyword>
<evidence type="ECO:0000259" key="10">
    <source>
        <dbReference type="Pfam" id="PF02518"/>
    </source>
</evidence>
<dbReference type="Gene3D" id="1.20.5.1930">
    <property type="match status" value="1"/>
</dbReference>
<evidence type="ECO:0000313" key="13">
    <source>
        <dbReference type="Proteomes" id="UP000292346"/>
    </source>
</evidence>